<dbReference type="STRING" id="77586.A0A0D9XSD2"/>
<evidence type="ECO:0000313" key="7">
    <source>
        <dbReference type="Proteomes" id="UP000032180"/>
    </source>
</evidence>
<dbReference type="InterPro" id="IPR036093">
    <property type="entry name" value="NAC_dom_sf"/>
</dbReference>
<dbReference type="SUPFAM" id="SSF101941">
    <property type="entry name" value="NAC domain"/>
    <property type="match status" value="1"/>
</dbReference>
<organism evidence="6 7">
    <name type="scientific">Leersia perrieri</name>
    <dbReference type="NCBI Taxonomy" id="77586"/>
    <lineage>
        <taxon>Eukaryota</taxon>
        <taxon>Viridiplantae</taxon>
        <taxon>Streptophyta</taxon>
        <taxon>Embryophyta</taxon>
        <taxon>Tracheophyta</taxon>
        <taxon>Spermatophyta</taxon>
        <taxon>Magnoliopsida</taxon>
        <taxon>Liliopsida</taxon>
        <taxon>Poales</taxon>
        <taxon>Poaceae</taxon>
        <taxon>BOP clade</taxon>
        <taxon>Oryzoideae</taxon>
        <taxon>Oryzeae</taxon>
        <taxon>Oryzinae</taxon>
        <taxon>Leersia</taxon>
    </lineage>
</organism>
<reference evidence="6 7" key="1">
    <citation type="submission" date="2012-08" db="EMBL/GenBank/DDBJ databases">
        <title>Oryza genome evolution.</title>
        <authorList>
            <person name="Wing R.A."/>
        </authorList>
    </citation>
    <scope>NUCLEOTIDE SEQUENCE</scope>
</reference>
<dbReference type="Gramene" id="LPERR11G11560.1">
    <property type="protein sequence ID" value="LPERR11G11560.1"/>
    <property type="gene ID" value="LPERR11G11560"/>
</dbReference>
<dbReference type="Pfam" id="PF02365">
    <property type="entry name" value="NAM"/>
    <property type="match status" value="1"/>
</dbReference>
<accession>A0A0D9XSD2</accession>
<proteinExistence type="predicted"/>
<dbReference type="GO" id="GO:0006355">
    <property type="term" value="P:regulation of DNA-templated transcription"/>
    <property type="evidence" value="ECO:0007669"/>
    <property type="project" value="InterPro"/>
</dbReference>
<feature type="domain" description="NAC" evidence="5">
    <location>
        <begin position="18"/>
        <end position="219"/>
    </location>
</feature>
<dbReference type="PANTHER" id="PTHR31744">
    <property type="entry name" value="PROTEIN CUP-SHAPED COTYLEDON 2-RELATED"/>
    <property type="match status" value="1"/>
</dbReference>
<keyword evidence="4" id="KW-0539">Nucleus</keyword>
<dbReference type="AlphaFoldDB" id="A0A0D9XSD2"/>
<keyword evidence="7" id="KW-1185">Reference proteome</keyword>
<reference evidence="6" key="3">
    <citation type="submission" date="2015-04" db="UniProtKB">
        <authorList>
            <consortium name="EnsemblPlants"/>
        </authorList>
    </citation>
    <scope>IDENTIFICATION</scope>
</reference>
<dbReference type="PROSITE" id="PS51005">
    <property type="entry name" value="NAC"/>
    <property type="match status" value="1"/>
</dbReference>
<dbReference type="Gene3D" id="2.170.150.80">
    <property type="entry name" value="NAC domain"/>
    <property type="match status" value="1"/>
</dbReference>
<dbReference type="eggNOG" id="ENOG502R7WC">
    <property type="taxonomic scope" value="Eukaryota"/>
</dbReference>
<dbReference type="GO" id="GO:0003677">
    <property type="term" value="F:DNA binding"/>
    <property type="evidence" value="ECO:0007669"/>
    <property type="project" value="UniProtKB-KW"/>
</dbReference>
<keyword evidence="1" id="KW-0805">Transcription regulation</keyword>
<keyword evidence="3" id="KW-0804">Transcription</keyword>
<keyword evidence="2" id="KW-0238">DNA-binding</keyword>
<evidence type="ECO:0000313" key="6">
    <source>
        <dbReference type="EnsemblPlants" id="LPERR11G11560.1"/>
    </source>
</evidence>
<sequence length="278" mass="30915">MAGSVLCSPLVNGARMQLPHGCVSIPTEGELVWHYLYRRAVNLPLPCNFISDVNIMRHNPWDIVPIVATERDNGKYFFMRKEIKFRGSHHINRVTGNGFWRLPGKEKPIYYTPGNGSDNLLVGMKRSLTFYYGKGRTAERTKWGMKEFRLAGVGVLPYPVMRCANGDDSKPLCGCAEATIANRNNDLSAVLHCALSLAPMVKRVVQPNESWLICRIYRKRRCAPRVIFPSTIGNARATSTPPANGHAREGHVRSIMGPCLAEGSDESVGSSDEKVNEN</sequence>
<dbReference type="EnsemblPlants" id="LPERR11G11560.1">
    <property type="protein sequence ID" value="LPERR11G11560.1"/>
    <property type="gene ID" value="LPERR11G11560"/>
</dbReference>
<dbReference type="Proteomes" id="UP000032180">
    <property type="component" value="Chromosome 11"/>
</dbReference>
<evidence type="ECO:0000259" key="5">
    <source>
        <dbReference type="PROSITE" id="PS51005"/>
    </source>
</evidence>
<evidence type="ECO:0000256" key="2">
    <source>
        <dbReference type="ARBA" id="ARBA00023125"/>
    </source>
</evidence>
<dbReference type="HOGENOM" id="CLU_035664_9_2_1"/>
<evidence type="ECO:0000256" key="4">
    <source>
        <dbReference type="ARBA" id="ARBA00023242"/>
    </source>
</evidence>
<protein>
    <recommendedName>
        <fullName evidence="5">NAC domain-containing protein</fullName>
    </recommendedName>
</protein>
<evidence type="ECO:0000256" key="1">
    <source>
        <dbReference type="ARBA" id="ARBA00023015"/>
    </source>
</evidence>
<name>A0A0D9XSD2_9ORYZ</name>
<evidence type="ECO:0000256" key="3">
    <source>
        <dbReference type="ARBA" id="ARBA00023163"/>
    </source>
</evidence>
<reference evidence="7" key="2">
    <citation type="submission" date="2013-12" db="EMBL/GenBank/DDBJ databases">
        <authorList>
            <person name="Yu Y."/>
            <person name="Lee S."/>
            <person name="de Baynast K."/>
            <person name="Wissotski M."/>
            <person name="Liu L."/>
            <person name="Talag J."/>
            <person name="Goicoechea J."/>
            <person name="Angelova A."/>
            <person name="Jetty R."/>
            <person name="Kudrna D."/>
            <person name="Golser W."/>
            <person name="Rivera L."/>
            <person name="Zhang J."/>
            <person name="Wing R."/>
        </authorList>
    </citation>
    <scope>NUCLEOTIDE SEQUENCE</scope>
</reference>
<dbReference type="InterPro" id="IPR003441">
    <property type="entry name" value="NAC-dom"/>
</dbReference>